<feature type="transmembrane region" description="Helical" evidence="1">
    <location>
        <begin position="12"/>
        <end position="35"/>
    </location>
</feature>
<reference evidence="2 3" key="1">
    <citation type="submission" date="2020-08" db="EMBL/GenBank/DDBJ databases">
        <title>Genomic Encyclopedia of Type Strains, Phase IV (KMG-IV): sequencing the most valuable type-strain genomes for metagenomic binning, comparative biology and taxonomic classification.</title>
        <authorList>
            <person name="Goeker M."/>
        </authorList>
    </citation>
    <scope>NUCLEOTIDE SEQUENCE [LARGE SCALE GENOMIC DNA]</scope>
    <source>
        <strain evidence="2 3">DSM 29853</strain>
    </source>
</reference>
<dbReference type="EMBL" id="JACIEZ010000002">
    <property type="protein sequence ID" value="MBB4064088.1"/>
    <property type="molecule type" value="Genomic_DNA"/>
</dbReference>
<dbReference type="AlphaFoldDB" id="A0A7W6NJT3"/>
<keyword evidence="1" id="KW-0472">Membrane</keyword>
<proteinExistence type="predicted"/>
<sequence length="47" mass="5326">MEWTVERGRTMIVLGMSVALITSLTLLAMTLLLNIEWKGRSALMKVF</sequence>
<gene>
    <name evidence="2" type="ORF">GGR23_001265</name>
</gene>
<keyword evidence="1" id="KW-1133">Transmembrane helix</keyword>
<keyword evidence="3" id="KW-1185">Reference proteome</keyword>
<dbReference type="Proteomes" id="UP000528286">
    <property type="component" value="Unassembled WGS sequence"/>
</dbReference>
<evidence type="ECO:0000256" key="1">
    <source>
        <dbReference type="SAM" id="Phobius"/>
    </source>
</evidence>
<dbReference type="RefSeq" id="WP_183365330.1">
    <property type="nucleotide sequence ID" value="NZ_JACIEZ010000002.1"/>
</dbReference>
<accession>A0A7W6NJT3</accession>
<organism evidence="2 3">
    <name type="scientific">Gellertiella hungarica</name>
    <dbReference type="NCBI Taxonomy" id="1572859"/>
    <lineage>
        <taxon>Bacteria</taxon>
        <taxon>Pseudomonadati</taxon>
        <taxon>Pseudomonadota</taxon>
        <taxon>Alphaproteobacteria</taxon>
        <taxon>Hyphomicrobiales</taxon>
        <taxon>Rhizobiaceae</taxon>
        <taxon>Gellertiella</taxon>
    </lineage>
</organism>
<keyword evidence="1" id="KW-0812">Transmembrane</keyword>
<evidence type="ECO:0000313" key="2">
    <source>
        <dbReference type="EMBL" id="MBB4064088.1"/>
    </source>
</evidence>
<comment type="caution">
    <text evidence="2">The sequence shown here is derived from an EMBL/GenBank/DDBJ whole genome shotgun (WGS) entry which is preliminary data.</text>
</comment>
<evidence type="ECO:0000313" key="3">
    <source>
        <dbReference type="Proteomes" id="UP000528286"/>
    </source>
</evidence>
<protein>
    <submittedName>
        <fullName evidence="2">Uncharacterized protein</fullName>
    </submittedName>
</protein>
<name>A0A7W6NJT3_9HYPH</name>